<organism evidence="2 3">
    <name type="scientific">Clostridium kluyveri</name>
    <dbReference type="NCBI Taxonomy" id="1534"/>
    <lineage>
        <taxon>Bacteria</taxon>
        <taxon>Bacillati</taxon>
        <taxon>Bacillota</taxon>
        <taxon>Clostridia</taxon>
        <taxon>Eubacteriales</taxon>
        <taxon>Clostridiaceae</taxon>
        <taxon>Clostridium</taxon>
    </lineage>
</organism>
<dbReference type="OrthoDB" id="5880263at2"/>
<dbReference type="Pfam" id="PF14567">
    <property type="entry name" value="SUKH_5"/>
    <property type="match status" value="1"/>
</dbReference>
<feature type="domain" description="Knr4/Smi1-like" evidence="1">
    <location>
        <begin position="22"/>
        <end position="135"/>
    </location>
</feature>
<dbReference type="InterPro" id="IPR018958">
    <property type="entry name" value="Knr4/Smi1-like_dom"/>
</dbReference>
<dbReference type="SUPFAM" id="SSF160631">
    <property type="entry name" value="SMI1/KNR4-like"/>
    <property type="match status" value="1"/>
</dbReference>
<dbReference type="EMBL" id="CP018335">
    <property type="protein sequence ID" value="APM37702.1"/>
    <property type="molecule type" value="Genomic_DNA"/>
</dbReference>
<accession>A0A1L5F423</accession>
<evidence type="ECO:0000313" key="2">
    <source>
        <dbReference type="EMBL" id="APM37702.1"/>
    </source>
</evidence>
<dbReference type="RefSeq" id="WP_073537390.1">
    <property type="nucleotide sequence ID" value="NZ_CP018335.1"/>
</dbReference>
<dbReference type="AlphaFoldDB" id="A0A1L5F423"/>
<dbReference type="SMART" id="SM00860">
    <property type="entry name" value="SMI1_KNR4"/>
    <property type="match status" value="1"/>
</dbReference>
<name>A0A1L5F423_CLOKL</name>
<evidence type="ECO:0000259" key="1">
    <source>
        <dbReference type="SMART" id="SM00860"/>
    </source>
</evidence>
<dbReference type="InterPro" id="IPR037883">
    <property type="entry name" value="Knr4/Smi1-like_sf"/>
</dbReference>
<reference evidence="2 3" key="1">
    <citation type="submission" date="2016-12" db="EMBL/GenBank/DDBJ databases">
        <title>Complete genome sequence of Clostridium kluyveri JZZ isolated from the pit mud of a Chinese flavor liquor-making factory.</title>
        <authorList>
            <person name="Wang Y."/>
        </authorList>
    </citation>
    <scope>NUCLEOTIDE SEQUENCE [LARGE SCALE GENOMIC DNA]</scope>
    <source>
        <strain evidence="2 3">JZZ</strain>
    </source>
</reference>
<proteinExistence type="predicted"/>
<dbReference type="Gene3D" id="3.40.1580.10">
    <property type="entry name" value="SMI1/KNR4-like"/>
    <property type="match status" value="1"/>
</dbReference>
<protein>
    <recommendedName>
        <fullName evidence="1">Knr4/Smi1-like domain-containing protein</fullName>
    </recommendedName>
</protein>
<evidence type="ECO:0000313" key="3">
    <source>
        <dbReference type="Proteomes" id="UP000184604"/>
    </source>
</evidence>
<sequence length="152" mass="17455">MENEEIAKIISQYLNTGRFYGKVEEKYINNAEEQLQVSFPESYKQFLRQYGSGGILGIIISGVQSNDNSSVVSGTERYRKLGLDIKCVVVQDCGEFAMCLDTSEMVDSECPVVSWDRASKTKNKRYKNFYDYLIDILNEAINNWDEDIDEDE</sequence>
<dbReference type="Proteomes" id="UP000184604">
    <property type="component" value="Chromosome"/>
</dbReference>
<gene>
    <name evidence="2" type="ORF">BS101_02525</name>
</gene>